<feature type="domain" description="F-box/LRR-repeat protein 15/At3g58940/PEG3-like LRR" evidence="2">
    <location>
        <begin position="104"/>
        <end position="189"/>
    </location>
</feature>
<dbReference type="SUPFAM" id="SSF81383">
    <property type="entry name" value="F-box domain"/>
    <property type="match status" value="1"/>
</dbReference>
<gene>
    <name evidence="3" type="ORF">Slati_2595100</name>
</gene>
<dbReference type="InterPro" id="IPR036047">
    <property type="entry name" value="F-box-like_dom_sf"/>
</dbReference>
<dbReference type="PANTHER" id="PTHR31639">
    <property type="entry name" value="F-BOX PROTEIN-LIKE"/>
    <property type="match status" value="1"/>
</dbReference>
<dbReference type="EMBL" id="JACGWN010000009">
    <property type="protein sequence ID" value="KAL0432608.1"/>
    <property type="molecule type" value="Genomic_DNA"/>
</dbReference>
<name>A0AAW2VT59_9LAMI</name>
<dbReference type="Pfam" id="PF00646">
    <property type="entry name" value="F-box"/>
    <property type="match status" value="1"/>
</dbReference>
<dbReference type="AlphaFoldDB" id="A0AAW2VT59"/>
<reference evidence="3" key="2">
    <citation type="journal article" date="2024" name="Plant">
        <title>Genomic evolution and insights into agronomic trait innovations of Sesamum species.</title>
        <authorList>
            <person name="Miao H."/>
            <person name="Wang L."/>
            <person name="Qu L."/>
            <person name="Liu H."/>
            <person name="Sun Y."/>
            <person name="Le M."/>
            <person name="Wang Q."/>
            <person name="Wei S."/>
            <person name="Zheng Y."/>
            <person name="Lin W."/>
            <person name="Duan Y."/>
            <person name="Cao H."/>
            <person name="Xiong S."/>
            <person name="Wang X."/>
            <person name="Wei L."/>
            <person name="Li C."/>
            <person name="Ma Q."/>
            <person name="Ju M."/>
            <person name="Zhao R."/>
            <person name="Li G."/>
            <person name="Mu C."/>
            <person name="Tian Q."/>
            <person name="Mei H."/>
            <person name="Zhang T."/>
            <person name="Gao T."/>
            <person name="Zhang H."/>
        </authorList>
    </citation>
    <scope>NUCLEOTIDE SEQUENCE</scope>
    <source>
        <strain evidence="3">KEN1</strain>
    </source>
</reference>
<sequence>MDRTRIRRRCLDADRISNLPGNVIDNILKFLPLHDAVRTSVLSKGWQYNWVTVPYLAFDWTFRNNLSGNYRTESIIYQVLLLHKGPIVKFKLGFCGFKFGPDINNWLYFLSDHRVEELDLMYTGYDPDRPISHHLFTFDHLMHLYLANVEFRPPSTFKGFRRLLSLHLNGVQFEPEELNMFISMCPMLE</sequence>
<dbReference type="PANTHER" id="PTHR31639:SF312">
    <property type="entry name" value="CYCLIN-LIKE F-BOX"/>
    <property type="match status" value="1"/>
</dbReference>
<dbReference type="InterPro" id="IPR055411">
    <property type="entry name" value="LRR_FXL15/At3g58940/PEG3-like"/>
</dbReference>
<dbReference type="SUPFAM" id="SSF52047">
    <property type="entry name" value="RNI-like"/>
    <property type="match status" value="1"/>
</dbReference>
<accession>A0AAW2VT59</accession>
<evidence type="ECO:0000259" key="2">
    <source>
        <dbReference type="Pfam" id="PF24758"/>
    </source>
</evidence>
<proteinExistence type="predicted"/>
<comment type="caution">
    <text evidence="3">The sequence shown here is derived from an EMBL/GenBank/DDBJ whole genome shotgun (WGS) entry which is preliminary data.</text>
</comment>
<evidence type="ECO:0000259" key="1">
    <source>
        <dbReference type="Pfam" id="PF00646"/>
    </source>
</evidence>
<organism evidence="3">
    <name type="scientific">Sesamum latifolium</name>
    <dbReference type="NCBI Taxonomy" id="2727402"/>
    <lineage>
        <taxon>Eukaryota</taxon>
        <taxon>Viridiplantae</taxon>
        <taxon>Streptophyta</taxon>
        <taxon>Embryophyta</taxon>
        <taxon>Tracheophyta</taxon>
        <taxon>Spermatophyta</taxon>
        <taxon>Magnoliopsida</taxon>
        <taxon>eudicotyledons</taxon>
        <taxon>Gunneridae</taxon>
        <taxon>Pentapetalae</taxon>
        <taxon>asterids</taxon>
        <taxon>lamiids</taxon>
        <taxon>Lamiales</taxon>
        <taxon>Pedaliaceae</taxon>
        <taxon>Sesamum</taxon>
    </lineage>
</organism>
<protein>
    <submittedName>
        <fullName evidence="3">F-box/FBD/LRR-repeat protein</fullName>
    </submittedName>
</protein>
<evidence type="ECO:0000313" key="3">
    <source>
        <dbReference type="EMBL" id="KAL0432608.1"/>
    </source>
</evidence>
<feature type="domain" description="F-box" evidence="1">
    <location>
        <begin position="16"/>
        <end position="47"/>
    </location>
</feature>
<reference evidence="3" key="1">
    <citation type="submission" date="2020-06" db="EMBL/GenBank/DDBJ databases">
        <authorList>
            <person name="Li T."/>
            <person name="Hu X."/>
            <person name="Zhang T."/>
            <person name="Song X."/>
            <person name="Zhang H."/>
            <person name="Dai N."/>
            <person name="Sheng W."/>
            <person name="Hou X."/>
            <person name="Wei L."/>
        </authorList>
    </citation>
    <scope>NUCLEOTIDE SEQUENCE</scope>
    <source>
        <strain evidence="3">KEN1</strain>
        <tissue evidence="3">Leaf</tissue>
    </source>
</reference>
<dbReference type="Pfam" id="PF24758">
    <property type="entry name" value="LRR_At5g56370"/>
    <property type="match status" value="1"/>
</dbReference>
<dbReference type="InterPro" id="IPR001810">
    <property type="entry name" value="F-box_dom"/>
</dbReference>